<dbReference type="Proteomes" id="UP000603912">
    <property type="component" value="Unassembled WGS sequence"/>
</dbReference>
<accession>A0A917MIT3</accession>
<dbReference type="GO" id="GO:0044781">
    <property type="term" value="P:bacterial-type flagellum organization"/>
    <property type="evidence" value="ECO:0007669"/>
    <property type="project" value="InterPro"/>
</dbReference>
<dbReference type="InterPro" id="IPR010845">
    <property type="entry name" value="FlaF"/>
</dbReference>
<gene>
    <name evidence="1" type="primary">flaF</name>
    <name evidence="1" type="ORF">GCM10007036_34400</name>
</gene>
<comment type="caution">
    <text evidence="1">The sequence shown here is derived from an EMBL/GenBank/DDBJ whole genome shotgun (WGS) entry which is preliminary data.</text>
</comment>
<dbReference type="NCBIfam" id="NF009435">
    <property type="entry name" value="PRK12794.1"/>
    <property type="match status" value="1"/>
</dbReference>
<dbReference type="AlphaFoldDB" id="A0A917MIT3"/>
<protein>
    <submittedName>
        <fullName evidence="1">Flagellar biosynthesis regulatory protein FlaF</fullName>
    </submittedName>
</protein>
<organism evidence="1 2">
    <name type="scientific">Alsobacter metallidurans</name>
    <dbReference type="NCBI Taxonomy" id="340221"/>
    <lineage>
        <taxon>Bacteria</taxon>
        <taxon>Pseudomonadati</taxon>
        <taxon>Pseudomonadota</taxon>
        <taxon>Alphaproteobacteria</taxon>
        <taxon>Hyphomicrobiales</taxon>
        <taxon>Alsobacteraceae</taxon>
        <taxon>Alsobacter</taxon>
    </lineage>
</organism>
<keyword evidence="2" id="KW-1185">Reference proteome</keyword>
<keyword evidence="1" id="KW-0282">Flagellum</keyword>
<dbReference type="Pfam" id="PF07309">
    <property type="entry name" value="FlaF"/>
    <property type="match status" value="1"/>
</dbReference>
<sequence>MSYAKHAHAYGQASKAGLSGRELEAAVLIECAADLQRGVMALETQPRLLDEALAKNRKLWSILAAGATEADNPLPRDLKANMGRLAIFVFNRTLDLVMKPTPEAVQPLIDINRNIAAGLRGSPA</sequence>
<keyword evidence="1" id="KW-0969">Cilium</keyword>
<proteinExistence type="predicted"/>
<dbReference type="EMBL" id="BMES01000002">
    <property type="protein sequence ID" value="GGH26534.1"/>
    <property type="molecule type" value="Genomic_DNA"/>
</dbReference>
<reference evidence="1" key="1">
    <citation type="journal article" date="2014" name="Int. J. Syst. Evol. Microbiol.">
        <title>Complete genome sequence of Corynebacterium casei LMG S-19264T (=DSM 44701T), isolated from a smear-ripened cheese.</title>
        <authorList>
            <consortium name="US DOE Joint Genome Institute (JGI-PGF)"/>
            <person name="Walter F."/>
            <person name="Albersmeier A."/>
            <person name="Kalinowski J."/>
            <person name="Ruckert C."/>
        </authorList>
    </citation>
    <scope>NUCLEOTIDE SEQUENCE</scope>
    <source>
        <strain evidence="1">CGMCC 1.12214</strain>
    </source>
</reference>
<evidence type="ECO:0000313" key="1">
    <source>
        <dbReference type="EMBL" id="GGH26534.1"/>
    </source>
</evidence>
<reference evidence="1" key="2">
    <citation type="submission" date="2020-09" db="EMBL/GenBank/DDBJ databases">
        <authorList>
            <person name="Sun Q."/>
            <person name="Zhou Y."/>
        </authorList>
    </citation>
    <scope>NUCLEOTIDE SEQUENCE</scope>
    <source>
        <strain evidence="1">CGMCC 1.12214</strain>
    </source>
</reference>
<keyword evidence="1" id="KW-0966">Cell projection</keyword>
<name>A0A917MIT3_9HYPH</name>
<evidence type="ECO:0000313" key="2">
    <source>
        <dbReference type="Proteomes" id="UP000603912"/>
    </source>
</evidence>